<evidence type="ECO:0000313" key="1">
    <source>
        <dbReference type="EMBL" id="GGJ34826.1"/>
    </source>
</evidence>
<proteinExistence type="predicted"/>
<dbReference type="RefSeq" id="WP_189002661.1">
    <property type="nucleotide sequence ID" value="NZ_BMOD01000006.1"/>
</dbReference>
<sequence>MTFKTTFGINVQDQYPQQVQDFIDGSLEGLRMQTAAHHNLWKIGEADRWNVNLNVGEIVWTFQDGTMVTAQIQVVGTYTPQDSTFMWAWENPSIPEALCEHAMKVKAYGEEHGVQDFKDPEVFCSEEEGWAFAAVACRLAEANGVYRGNAAGTLVFMTFGEVQISRT</sequence>
<name>A0ABQ2CZ26_9DEIO</name>
<dbReference type="EMBL" id="BMOD01000006">
    <property type="protein sequence ID" value="GGJ34826.1"/>
    <property type="molecule type" value="Genomic_DNA"/>
</dbReference>
<keyword evidence="2" id="KW-1185">Reference proteome</keyword>
<accession>A0ABQ2CZ26</accession>
<gene>
    <name evidence="1" type="ORF">GCM10008938_21240</name>
</gene>
<evidence type="ECO:0008006" key="3">
    <source>
        <dbReference type="Google" id="ProtNLM"/>
    </source>
</evidence>
<reference evidence="2" key="1">
    <citation type="journal article" date="2019" name="Int. J. Syst. Evol. Microbiol.">
        <title>The Global Catalogue of Microorganisms (GCM) 10K type strain sequencing project: providing services to taxonomists for standard genome sequencing and annotation.</title>
        <authorList>
            <consortium name="The Broad Institute Genomics Platform"/>
            <consortium name="The Broad Institute Genome Sequencing Center for Infectious Disease"/>
            <person name="Wu L."/>
            <person name="Ma J."/>
        </authorList>
    </citation>
    <scope>NUCLEOTIDE SEQUENCE [LARGE SCALE GENOMIC DNA]</scope>
    <source>
        <strain evidence="2">JCM 14370</strain>
    </source>
</reference>
<organism evidence="1 2">
    <name type="scientific">Deinococcus roseus</name>
    <dbReference type="NCBI Taxonomy" id="392414"/>
    <lineage>
        <taxon>Bacteria</taxon>
        <taxon>Thermotogati</taxon>
        <taxon>Deinococcota</taxon>
        <taxon>Deinococci</taxon>
        <taxon>Deinococcales</taxon>
        <taxon>Deinococcaceae</taxon>
        <taxon>Deinococcus</taxon>
    </lineage>
</organism>
<comment type="caution">
    <text evidence="1">The sequence shown here is derived from an EMBL/GenBank/DDBJ whole genome shotgun (WGS) entry which is preliminary data.</text>
</comment>
<dbReference type="InterPro" id="IPR049249">
    <property type="entry name" value="DUF6882"/>
</dbReference>
<protein>
    <recommendedName>
        <fullName evidence="3">DUF1566 domain-containing protein</fullName>
    </recommendedName>
</protein>
<evidence type="ECO:0000313" key="2">
    <source>
        <dbReference type="Proteomes" id="UP000632222"/>
    </source>
</evidence>
<dbReference type="Pfam" id="PF21813">
    <property type="entry name" value="DUF6882"/>
    <property type="match status" value="1"/>
</dbReference>
<dbReference type="Proteomes" id="UP000632222">
    <property type="component" value="Unassembled WGS sequence"/>
</dbReference>